<dbReference type="SUPFAM" id="SSF56112">
    <property type="entry name" value="Protein kinase-like (PK-like)"/>
    <property type="match status" value="1"/>
</dbReference>
<gene>
    <name evidence="1" type="ORF">AMORRO_LOCUS6013</name>
</gene>
<dbReference type="Proteomes" id="UP000789342">
    <property type="component" value="Unassembled WGS sequence"/>
</dbReference>
<name>A0A9N9BCD9_9GLOM</name>
<keyword evidence="2" id="KW-1185">Reference proteome</keyword>
<sequence>MTDELVYCLVQYGECEYCGQVKTDDRWCMTCNAKHFQKLRWTSGNDMIDKFIRDIQNSATNRHKVLEWVPYENFSEIKFIAKGGYGKVYKARWNGGFIHYFNNKTQQWRRNGDMDVVLKSLYGSKNITNEFLEESSNEVTLCTWQYD</sequence>
<comment type="caution">
    <text evidence="1">The sequence shown here is derived from an EMBL/GenBank/DDBJ whole genome shotgun (WGS) entry which is preliminary data.</text>
</comment>
<dbReference type="AlphaFoldDB" id="A0A9N9BCD9"/>
<reference evidence="1" key="1">
    <citation type="submission" date="2021-06" db="EMBL/GenBank/DDBJ databases">
        <authorList>
            <person name="Kallberg Y."/>
            <person name="Tangrot J."/>
            <person name="Rosling A."/>
        </authorList>
    </citation>
    <scope>NUCLEOTIDE SEQUENCE</scope>
    <source>
        <strain evidence="1">CL551</strain>
    </source>
</reference>
<accession>A0A9N9BCD9</accession>
<dbReference type="InterPro" id="IPR011009">
    <property type="entry name" value="Kinase-like_dom_sf"/>
</dbReference>
<protein>
    <submittedName>
        <fullName evidence="1">6888_t:CDS:1</fullName>
    </submittedName>
</protein>
<evidence type="ECO:0000313" key="2">
    <source>
        <dbReference type="Proteomes" id="UP000789342"/>
    </source>
</evidence>
<dbReference type="Gene3D" id="1.10.10.1010">
    <property type="entry name" value="Intein homing endonuclease, domain IV"/>
    <property type="match status" value="1"/>
</dbReference>
<proteinExistence type="predicted"/>
<evidence type="ECO:0000313" key="1">
    <source>
        <dbReference type="EMBL" id="CAG8560867.1"/>
    </source>
</evidence>
<organism evidence="1 2">
    <name type="scientific">Acaulospora morrowiae</name>
    <dbReference type="NCBI Taxonomy" id="94023"/>
    <lineage>
        <taxon>Eukaryota</taxon>
        <taxon>Fungi</taxon>
        <taxon>Fungi incertae sedis</taxon>
        <taxon>Mucoromycota</taxon>
        <taxon>Glomeromycotina</taxon>
        <taxon>Glomeromycetes</taxon>
        <taxon>Diversisporales</taxon>
        <taxon>Acaulosporaceae</taxon>
        <taxon>Acaulospora</taxon>
    </lineage>
</organism>
<dbReference type="OrthoDB" id="2318560at2759"/>
<dbReference type="EMBL" id="CAJVPV010003833">
    <property type="protein sequence ID" value="CAG8560867.1"/>
    <property type="molecule type" value="Genomic_DNA"/>
</dbReference>